<gene>
    <name evidence="7" type="primary">PFDN2</name>
</gene>
<dbReference type="InterPro" id="IPR002777">
    <property type="entry name" value="PFD_beta-like"/>
</dbReference>
<dbReference type="Proteomes" id="UP000694402">
    <property type="component" value="Unassembled WGS sequence"/>
</dbReference>
<dbReference type="AlphaFoldDB" id="A0AAZ3RKS6"/>
<reference evidence="8" key="1">
    <citation type="journal article" date="2018" name="PLoS ONE">
        <title>Chinook salmon (Oncorhynchus tshawytscha) genome and transcriptome.</title>
        <authorList>
            <person name="Christensen K.A."/>
            <person name="Leong J.S."/>
            <person name="Sakhrani D."/>
            <person name="Biagi C.A."/>
            <person name="Minkley D.R."/>
            <person name="Withler R.E."/>
            <person name="Rondeau E.B."/>
            <person name="Koop B.F."/>
            <person name="Devlin R.H."/>
        </authorList>
    </citation>
    <scope>NUCLEOTIDE SEQUENCE [LARGE SCALE GENOMIC DNA]</scope>
</reference>
<reference evidence="7" key="2">
    <citation type="submission" date="2025-08" db="UniProtKB">
        <authorList>
            <consortium name="Ensembl"/>
        </authorList>
    </citation>
    <scope>IDENTIFICATION</scope>
</reference>
<dbReference type="Pfam" id="PF01920">
    <property type="entry name" value="Prefoldin_2"/>
    <property type="match status" value="1"/>
</dbReference>
<keyword evidence="2" id="KW-0143">Chaperone</keyword>
<dbReference type="GO" id="GO:0051082">
    <property type="term" value="F:unfolded protein binding"/>
    <property type="evidence" value="ECO:0007669"/>
    <property type="project" value="InterPro"/>
</dbReference>
<feature type="region of interest" description="Disordered" evidence="6">
    <location>
        <begin position="138"/>
        <end position="167"/>
    </location>
</feature>
<evidence type="ECO:0000313" key="7">
    <source>
        <dbReference type="Ensembl" id="ENSOTSP00005142202.1"/>
    </source>
</evidence>
<evidence type="ECO:0000313" key="8">
    <source>
        <dbReference type="Proteomes" id="UP000694402"/>
    </source>
</evidence>
<dbReference type="Gene3D" id="1.10.287.370">
    <property type="match status" value="1"/>
</dbReference>
<evidence type="ECO:0000256" key="6">
    <source>
        <dbReference type="SAM" id="MobiDB-lite"/>
    </source>
</evidence>
<comment type="subunit">
    <text evidence="4">Heterohexamer of two PFD-alpha type and four PFD-beta type subunits. Component of the PAQosome complex which is responsible for the biogenesis of several protein complexes and which consists of R2TP complex members RUVBL1, RUVBL2, RPAP3 and PIH1D1, URI complex members PFDN2, PFDN6, PDRG1, UXT and URI1 as well as ASDURF, POLR2E and DNAAF10/WDR92. Interacts with URI1; the interaction is phosphorylation-dependent and occurs in a growth-dependent manner.</text>
</comment>
<evidence type="ECO:0000256" key="4">
    <source>
        <dbReference type="ARBA" id="ARBA00066061"/>
    </source>
</evidence>
<accession>A0AAZ3RKS6</accession>
<dbReference type="CDD" id="cd23163">
    <property type="entry name" value="Prefoldin_2"/>
    <property type="match status" value="1"/>
</dbReference>
<evidence type="ECO:0000256" key="5">
    <source>
        <dbReference type="ARBA" id="ARBA00067448"/>
    </source>
</evidence>
<dbReference type="GeneTree" id="ENSGT00390000009272"/>
<dbReference type="InterPro" id="IPR009053">
    <property type="entry name" value="Prefoldin"/>
</dbReference>
<evidence type="ECO:0000256" key="3">
    <source>
        <dbReference type="ARBA" id="ARBA00024667"/>
    </source>
</evidence>
<keyword evidence="8" id="KW-1185">Reference proteome</keyword>
<dbReference type="PANTHER" id="PTHR13303">
    <property type="entry name" value="PREFOLDIN SUBUNIT 2"/>
    <property type="match status" value="1"/>
</dbReference>
<evidence type="ECO:0000256" key="1">
    <source>
        <dbReference type="ARBA" id="ARBA00008045"/>
    </source>
</evidence>
<dbReference type="GO" id="GO:0016272">
    <property type="term" value="C:prefoldin complex"/>
    <property type="evidence" value="ECO:0007669"/>
    <property type="project" value="InterPro"/>
</dbReference>
<dbReference type="Ensembl" id="ENSOTST00005156268.1">
    <property type="protein sequence ID" value="ENSOTSP00005142202.1"/>
    <property type="gene ID" value="ENSOTSG00005009281.2"/>
</dbReference>
<dbReference type="FunFam" id="1.10.287.370:FF:000002">
    <property type="entry name" value="Prefoldin subunit 2"/>
    <property type="match status" value="1"/>
</dbReference>
<comment type="function">
    <text evidence="3">Binds specifically to cytosolic chaperonin (c-CPN) and transfers target proteins to it. Binds to nascent polypeptide chain and promotes folding in an environment in which there are many competing pathways for nonnative proteins.</text>
</comment>
<evidence type="ECO:0000256" key="2">
    <source>
        <dbReference type="ARBA" id="ARBA00023186"/>
    </source>
</evidence>
<dbReference type="SUPFAM" id="SSF46579">
    <property type="entry name" value="Prefoldin"/>
    <property type="match status" value="1"/>
</dbReference>
<protein>
    <recommendedName>
        <fullName evidence="5">Prefoldin subunit 2</fullName>
    </recommendedName>
</protein>
<organism evidence="7 8">
    <name type="scientific">Oncorhynchus tshawytscha</name>
    <name type="common">Chinook salmon</name>
    <name type="synonym">Salmo tshawytscha</name>
    <dbReference type="NCBI Taxonomy" id="74940"/>
    <lineage>
        <taxon>Eukaryota</taxon>
        <taxon>Metazoa</taxon>
        <taxon>Chordata</taxon>
        <taxon>Craniata</taxon>
        <taxon>Vertebrata</taxon>
        <taxon>Euteleostomi</taxon>
        <taxon>Actinopterygii</taxon>
        <taxon>Neopterygii</taxon>
        <taxon>Teleostei</taxon>
        <taxon>Protacanthopterygii</taxon>
        <taxon>Salmoniformes</taxon>
        <taxon>Salmonidae</taxon>
        <taxon>Salmoninae</taxon>
        <taxon>Oncorhynchus</taxon>
    </lineage>
</organism>
<proteinExistence type="inferred from homology"/>
<feature type="compositionally biased region" description="Gly residues" evidence="6">
    <location>
        <begin position="152"/>
        <end position="167"/>
    </location>
</feature>
<reference evidence="7" key="3">
    <citation type="submission" date="2025-09" db="UniProtKB">
        <authorList>
            <consortium name="Ensembl"/>
        </authorList>
    </citation>
    <scope>IDENTIFICATION</scope>
</reference>
<name>A0AAZ3RKS6_ONCTS</name>
<dbReference type="InterPro" id="IPR027235">
    <property type="entry name" value="PFD2"/>
</dbReference>
<dbReference type="GO" id="GO:0006457">
    <property type="term" value="P:protein folding"/>
    <property type="evidence" value="ECO:0007669"/>
    <property type="project" value="InterPro"/>
</dbReference>
<sequence length="167" mass="18387">MLSALLKGRWTDFSPSRLRFKPATFRLLAPMLLTVVAAFQRMRTEQRSMASKAAELEMEINEHSLVIETLKDVDPTRKCFRLVGGVLVERTVKEVLPALESNKEQISKIVESLNTQMQSKGRELTEYREKYNIRLVGEGEEGQGKSAASSNGGEGSASKGGAGVLVS</sequence>
<comment type="similarity">
    <text evidence="1">Belongs to the prefoldin subunit beta family.</text>
</comment>